<dbReference type="EMBL" id="BAABAB010000042">
    <property type="protein sequence ID" value="GAA3636319.1"/>
    <property type="molecule type" value="Genomic_DNA"/>
</dbReference>
<evidence type="ECO:0000313" key="2">
    <source>
        <dbReference type="Proteomes" id="UP001501490"/>
    </source>
</evidence>
<sequence>MNAHTAGPGPATPNQVARLLIQATAAADNMRGIVHDTHARNAIPAAELDPILVPLEDLANGLDQALRQLAGSLTNSLAIWDLRDDAWDTHPATSVSQACDQLDDAATHAWHASRNLAAARAITAGTAGAEAGR</sequence>
<proteinExistence type="predicted"/>
<gene>
    <name evidence="1" type="ORF">GCM10022236_43590</name>
</gene>
<evidence type="ECO:0000313" key="1">
    <source>
        <dbReference type="EMBL" id="GAA3636319.1"/>
    </source>
</evidence>
<protein>
    <recommendedName>
        <fullName evidence="3">WXG100 family type VII secretion target</fullName>
    </recommendedName>
</protein>
<comment type="caution">
    <text evidence="1">The sequence shown here is derived from an EMBL/GenBank/DDBJ whole genome shotgun (WGS) entry which is preliminary data.</text>
</comment>
<keyword evidence="2" id="KW-1185">Reference proteome</keyword>
<organism evidence="1 2">
    <name type="scientific">Microlunatus ginsengisoli</name>
    <dbReference type="NCBI Taxonomy" id="363863"/>
    <lineage>
        <taxon>Bacteria</taxon>
        <taxon>Bacillati</taxon>
        <taxon>Actinomycetota</taxon>
        <taxon>Actinomycetes</taxon>
        <taxon>Propionibacteriales</taxon>
        <taxon>Propionibacteriaceae</taxon>
        <taxon>Microlunatus</taxon>
    </lineage>
</organism>
<dbReference type="RefSeq" id="WP_344808555.1">
    <property type="nucleotide sequence ID" value="NZ_BAABAB010000042.1"/>
</dbReference>
<reference evidence="2" key="1">
    <citation type="journal article" date="2019" name="Int. J. Syst. Evol. Microbiol.">
        <title>The Global Catalogue of Microorganisms (GCM) 10K type strain sequencing project: providing services to taxonomists for standard genome sequencing and annotation.</title>
        <authorList>
            <consortium name="The Broad Institute Genomics Platform"/>
            <consortium name="The Broad Institute Genome Sequencing Center for Infectious Disease"/>
            <person name="Wu L."/>
            <person name="Ma J."/>
        </authorList>
    </citation>
    <scope>NUCLEOTIDE SEQUENCE [LARGE SCALE GENOMIC DNA]</scope>
    <source>
        <strain evidence="2">JCM 16929</strain>
    </source>
</reference>
<evidence type="ECO:0008006" key="3">
    <source>
        <dbReference type="Google" id="ProtNLM"/>
    </source>
</evidence>
<name>A0ABP7AMT1_9ACTN</name>
<accession>A0ABP7AMT1</accession>
<dbReference type="Proteomes" id="UP001501490">
    <property type="component" value="Unassembled WGS sequence"/>
</dbReference>